<feature type="non-terminal residue" evidence="1">
    <location>
        <position position="205"/>
    </location>
</feature>
<proteinExistence type="predicted"/>
<feature type="non-terminal residue" evidence="1">
    <location>
        <position position="1"/>
    </location>
</feature>
<evidence type="ECO:0000313" key="1">
    <source>
        <dbReference type="EMBL" id="CAM9761914.1"/>
    </source>
</evidence>
<dbReference type="Proteomes" id="UP001162501">
    <property type="component" value="Chromosome 16"/>
</dbReference>
<reference evidence="1" key="1">
    <citation type="submission" date="2023-05" db="EMBL/GenBank/DDBJ databases">
        <authorList>
            <consortium name="ELIXIR-Norway"/>
        </authorList>
    </citation>
    <scope>NUCLEOTIDE SEQUENCE</scope>
</reference>
<reference evidence="1" key="2">
    <citation type="submission" date="2025-03" db="EMBL/GenBank/DDBJ databases">
        <authorList>
            <consortium name="ELIXIR-Norway"/>
            <consortium name="Elixir Norway"/>
        </authorList>
    </citation>
    <scope>NUCLEOTIDE SEQUENCE</scope>
</reference>
<sequence length="205" mass="20453">VPPVLPAPCSPSQAVPATPKYQESPCPPSLLLAFASCTCSPKGPGTPPALPAPCSPSQTVPAPPKHQGSPLPSQPLLTLITCTCSPKAPGAPPCPSSPCSPSQAVPALPKYQGPPVLPGPALCLALPLRSAPAQSGPTATARGPALGPTPAPRACPGAFTALGSSPFPASSHQSLLPSQLVVPPTQPRPPEHLVMRSPPRLSPSP</sequence>
<gene>
    <name evidence="1" type="ORF">MRATA1EN22A_LOCUS7107</name>
</gene>
<dbReference type="EMBL" id="OX596100">
    <property type="protein sequence ID" value="CAM9761914.1"/>
    <property type="molecule type" value="Genomic_DNA"/>
</dbReference>
<accession>A0AC59YKD9</accession>
<name>A0AC59YKD9_RANTA</name>
<evidence type="ECO:0000313" key="2">
    <source>
        <dbReference type="Proteomes" id="UP001162501"/>
    </source>
</evidence>
<protein>
    <submittedName>
        <fullName evidence="1">Uncharacterized protein</fullName>
    </submittedName>
</protein>
<organism evidence="1 2">
    <name type="scientific">Rangifer tarandus platyrhynchus</name>
    <name type="common">Svalbard reindeer</name>
    <dbReference type="NCBI Taxonomy" id="3082113"/>
    <lineage>
        <taxon>Eukaryota</taxon>
        <taxon>Metazoa</taxon>
        <taxon>Chordata</taxon>
        <taxon>Craniata</taxon>
        <taxon>Vertebrata</taxon>
        <taxon>Euteleostomi</taxon>
        <taxon>Mammalia</taxon>
        <taxon>Eutheria</taxon>
        <taxon>Laurasiatheria</taxon>
        <taxon>Artiodactyla</taxon>
        <taxon>Ruminantia</taxon>
        <taxon>Pecora</taxon>
        <taxon>Cervidae</taxon>
        <taxon>Odocoileinae</taxon>
        <taxon>Rangifer</taxon>
    </lineage>
</organism>